<dbReference type="AlphaFoldDB" id="A0A4C2EFV1"/>
<dbReference type="Proteomes" id="UP000304382">
    <property type="component" value="Unassembled WGS sequence"/>
</dbReference>
<comment type="caution">
    <text evidence="4">The sequence shown here is derived from an EMBL/GenBank/DDBJ whole genome shotgun (WGS) entry which is preliminary data.</text>
</comment>
<dbReference type="InterPro" id="IPR055522">
    <property type="entry name" value="DUF7096"/>
</dbReference>
<evidence type="ECO:0000259" key="3">
    <source>
        <dbReference type="Pfam" id="PF23379"/>
    </source>
</evidence>
<evidence type="ECO:0000259" key="1">
    <source>
        <dbReference type="Pfam" id="PF23374"/>
    </source>
</evidence>
<keyword evidence="5" id="KW-1185">Reference proteome</keyword>
<name>A0A4C2EFV1_9EURY</name>
<sequence>MGEYVTAMRPLPAVGVILLVVASVAAPAAGFDTPSQTADGSDQLPQITVVDNTTNHLSIPASEVQSTTYNRSSLDVGVAVAAGSRELRNDYAATNFEQRFFQRDSEAARDRLVDETLDDIEARQTSLERRNQRAIRQYADGIITATEFLRQRALVDAESRQLGTRLERIRTAAGTAPGYSLSQDQRFRLENNRGVLETYRGPISQRVSAEIAGATEPNAVYLEASSEGYMLSTVADNQYTRETYLGTERDRDATDQFAQTDDSLNAVNTRAGELYPWLYSEQYPAVQTYGRSAIYEIQANHPNGQLTAYLDGGTTNVFFETQHLELTTISRSEVVTNVNQSARIRIQRSFESGPLLVTVTDNSTDSTANATVRINGKRIGTTGPDGALWTVEPRGEYTVTATTQDGERVRVLIGRSV</sequence>
<feature type="domain" description="Fibronectin-III type-like" evidence="1">
    <location>
        <begin position="334"/>
        <end position="408"/>
    </location>
</feature>
<feature type="domain" description="DUF7094" evidence="2">
    <location>
        <begin position="220"/>
        <end position="329"/>
    </location>
</feature>
<accession>A0A4C2EFV1</accession>
<evidence type="ECO:0000259" key="2">
    <source>
        <dbReference type="Pfam" id="PF23375"/>
    </source>
</evidence>
<reference evidence="4 5" key="1">
    <citation type="submission" date="2019-02" db="EMBL/GenBank/DDBJ databases">
        <title>Haloarcula mannanilyticum sp. nov., a mannan degrading haloarchaeon isolated from commercial salt.</title>
        <authorList>
            <person name="Enomoto S."/>
            <person name="Shimane Y."/>
            <person name="Kamekura M."/>
            <person name="Ito T."/>
            <person name="Moriya O."/>
            <person name="Ihara K."/>
            <person name="Takahashi-Ando N."/>
            <person name="Fukushima Y."/>
            <person name="Yoshida Y."/>
            <person name="Usama R."/>
            <person name="Takai K."/>
            <person name="Minegishi H."/>
        </authorList>
    </citation>
    <scope>NUCLEOTIDE SEQUENCE [LARGE SCALE GENOMIC DNA]</scope>
    <source>
        <strain evidence="4 5">MD130-1</strain>
    </source>
</reference>
<dbReference type="InterPro" id="IPR056397">
    <property type="entry name" value="Fn3_arc"/>
</dbReference>
<dbReference type="Pfam" id="PF23375">
    <property type="entry name" value="DUF7094"/>
    <property type="match status" value="1"/>
</dbReference>
<dbReference type="EMBL" id="BIXZ01000001">
    <property type="protein sequence ID" value="GCF13346.1"/>
    <property type="molecule type" value="Genomic_DNA"/>
</dbReference>
<feature type="domain" description="DUF7096" evidence="3">
    <location>
        <begin position="8"/>
        <end position="216"/>
    </location>
</feature>
<proteinExistence type="predicted"/>
<dbReference type="Pfam" id="PF23379">
    <property type="entry name" value="DUF7096"/>
    <property type="match status" value="1"/>
</dbReference>
<evidence type="ECO:0000313" key="5">
    <source>
        <dbReference type="Proteomes" id="UP000304382"/>
    </source>
</evidence>
<gene>
    <name evidence="4" type="ORF">Harman_12810</name>
</gene>
<protein>
    <submittedName>
        <fullName evidence="4">Uncharacterized protein</fullName>
    </submittedName>
</protein>
<organism evidence="4 5">
    <name type="scientific">Haloarcula mannanilytica</name>
    <dbReference type="NCBI Taxonomy" id="2509225"/>
    <lineage>
        <taxon>Archaea</taxon>
        <taxon>Methanobacteriati</taxon>
        <taxon>Methanobacteriota</taxon>
        <taxon>Stenosarchaea group</taxon>
        <taxon>Halobacteria</taxon>
        <taxon>Halobacteriales</taxon>
        <taxon>Haloarculaceae</taxon>
        <taxon>Haloarcula</taxon>
    </lineage>
</organism>
<evidence type="ECO:0000313" key="4">
    <source>
        <dbReference type="EMBL" id="GCF13346.1"/>
    </source>
</evidence>
<dbReference type="Pfam" id="PF23374">
    <property type="entry name" value="Fn3_arc"/>
    <property type="match status" value="1"/>
</dbReference>
<dbReference type="InterPro" id="IPR055520">
    <property type="entry name" value="DUF7094"/>
</dbReference>